<gene>
    <name evidence="1" type="ORF">PMACD_LOCUS6219</name>
</gene>
<organism evidence="1 2">
    <name type="scientific">Pieris macdunnoughi</name>
    <dbReference type="NCBI Taxonomy" id="345717"/>
    <lineage>
        <taxon>Eukaryota</taxon>
        <taxon>Metazoa</taxon>
        <taxon>Ecdysozoa</taxon>
        <taxon>Arthropoda</taxon>
        <taxon>Hexapoda</taxon>
        <taxon>Insecta</taxon>
        <taxon>Pterygota</taxon>
        <taxon>Neoptera</taxon>
        <taxon>Endopterygota</taxon>
        <taxon>Lepidoptera</taxon>
        <taxon>Glossata</taxon>
        <taxon>Ditrysia</taxon>
        <taxon>Papilionoidea</taxon>
        <taxon>Pieridae</taxon>
        <taxon>Pierinae</taxon>
        <taxon>Pieris</taxon>
    </lineage>
</organism>
<comment type="caution">
    <text evidence="1">The sequence shown here is derived from an EMBL/GenBank/DDBJ whole genome shotgun (WGS) entry which is preliminary data.</text>
</comment>
<dbReference type="Proteomes" id="UP000663880">
    <property type="component" value="Unassembled WGS sequence"/>
</dbReference>
<reference evidence="1" key="1">
    <citation type="submission" date="2021-02" db="EMBL/GenBank/DDBJ databases">
        <authorList>
            <person name="Steward A R."/>
        </authorList>
    </citation>
    <scope>NUCLEOTIDE SEQUENCE</scope>
</reference>
<evidence type="ECO:0000313" key="2">
    <source>
        <dbReference type="Proteomes" id="UP000663880"/>
    </source>
</evidence>
<protein>
    <submittedName>
        <fullName evidence="1">Uncharacterized protein</fullName>
    </submittedName>
</protein>
<dbReference type="OrthoDB" id="7332508at2759"/>
<proteinExistence type="predicted"/>
<name>A0A821RDE9_9NEOP</name>
<evidence type="ECO:0000313" key="1">
    <source>
        <dbReference type="EMBL" id="CAF4841606.1"/>
    </source>
</evidence>
<accession>A0A821RDE9</accession>
<dbReference type="EMBL" id="CAJOBZ010000013">
    <property type="protein sequence ID" value="CAF4841606.1"/>
    <property type="molecule type" value="Genomic_DNA"/>
</dbReference>
<sequence>MSTGAGEQGTVRMRERQFALEKYVSTSGENSRTPVICTKPTVGTDTEIDPLALQRFAEFNCFKLKTCTRGGTPVCGFDDTRRVLAQFEDMCTLYQVNCEGKGVFMYVEENICEGQKRFELEYKPFDENSKYFIG</sequence>
<dbReference type="AlphaFoldDB" id="A0A821RDE9"/>
<keyword evidence="2" id="KW-1185">Reference proteome</keyword>